<keyword evidence="4" id="KW-1133">Transmembrane helix</keyword>
<evidence type="ECO:0000256" key="3">
    <source>
        <dbReference type="ARBA" id="ARBA00022679"/>
    </source>
</evidence>
<dbReference type="RefSeq" id="WP_085052943.1">
    <property type="nucleotide sequence ID" value="NZ_LNQR01000081.1"/>
</dbReference>
<dbReference type="EMBL" id="LNQR01000081">
    <property type="protein sequence ID" value="KWT82984.1"/>
    <property type="molecule type" value="Genomic_DNA"/>
</dbReference>
<keyword evidence="3 6" id="KW-0808">Transferase</keyword>
<dbReference type="Proteomes" id="UP000060487">
    <property type="component" value="Unassembled WGS sequence"/>
</dbReference>
<feature type="transmembrane region" description="Helical" evidence="4">
    <location>
        <begin position="263"/>
        <end position="284"/>
    </location>
</feature>
<dbReference type="Gene3D" id="3.90.550.10">
    <property type="entry name" value="Spore Coat Polysaccharide Biosynthesis Protein SpsA, Chain A"/>
    <property type="match status" value="1"/>
</dbReference>
<dbReference type="EC" id="2.4.-.-" evidence="6"/>
<keyword evidence="7" id="KW-1185">Reference proteome</keyword>
<evidence type="ECO:0000256" key="1">
    <source>
        <dbReference type="ARBA" id="ARBA00006739"/>
    </source>
</evidence>
<gene>
    <name evidence="6" type="ORF">ASN18_2345</name>
</gene>
<sequence length="312" mass="35950">MQYKASIIIPTYNRPVDLKNCIRSILDQTVLPYELIVIDDGNLSELPLKAECEQAGIKYVYFKKDKPGLTASRNKGIELVTGDIVFFFDDDVVLFPDYIEQILNIYNMSEDVGGVGGAIANHKRLNLVKKIRKILEIPFMVSGVREGRVLPSGFCTSFGTTPFEIKKVTEVDFLSGGVSSFKKEVFNTFKFDAKHFLNYGMGEDKDFSYRVSKAYKLIYTPHARLYHYEAPQMRPNGYREVFMFVVFTHYFFKTHVKKSPVEWLFFFYAFWGYLLSRILVCIFAPKKHNVNKLRGLLGGFYDVIVRGTKTVE</sequence>
<dbReference type="Pfam" id="PF00535">
    <property type="entry name" value="Glycos_transf_2"/>
    <property type="match status" value="1"/>
</dbReference>
<keyword evidence="2 6" id="KW-0328">Glycosyltransferase</keyword>
<organism evidence="6 7">
    <name type="scientific">Candidatus Magnetominusculus xianensis</name>
    <dbReference type="NCBI Taxonomy" id="1748249"/>
    <lineage>
        <taxon>Bacteria</taxon>
        <taxon>Pseudomonadati</taxon>
        <taxon>Nitrospirota</taxon>
        <taxon>Nitrospiria</taxon>
        <taxon>Nitrospirales</taxon>
        <taxon>Nitrospiraceae</taxon>
        <taxon>Candidatus Magnetominusculus</taxon>
    </lineage>
</organism>
<feature type="domain" description="Glycosyltransferase 2-like" evidence="5">
    <location>
        <begin position="6"/>
        <end position="110"/>
    </location>
</feature>
<evidence type="ECO:0000259" key="5">
    <source>
        <dbReference type="Pfam" id="PF00535"/>
    </source>
</evidence>
<comment type="caution">
    <text evidence="6">The sequence shown here is derived from an EMBL/GenBank/DDBJ whole genome shotgun (WGS) entry which is preliminary data.</text>
</comment>
<comment type="similarity">
    <text evidence="1">Belongs to the glycosyltransferase 2 family.</text>
</comment>
<evidence type="ECO:0000256" key="4">
    <source>
        <dbReference type="SAM" id="Phobius"/>
    </source>
</evidence>
<accession>A0ABR5SEI4</accession>
<keyword evidence="4" id="KW-0472">Membrane</keyword>
<reference evidence="6 7" key="1">
    <citation type="submission" date="2015-11" db="EMBL/GenBank/DDBJ databases">
        <authorList>
            <person name="Lin W."/>
        </authorList>
    </citation>
    <scope>NUCLEOTIDE SEQUENCE [LARGE SCALE GENOMIC DNA]</scope>
    <source>
        <strain evidence="6 7">HCH-1</strain>
    </source>
</reference>
<name>A0ABR5SEI4_9BACT</name>
<evidence type="ECO:0000256" key="2">
    <source>
        <dbReference type="ARBA" id="ARBA00022676"/>
    </source>
</evidence>
<dbReference type="SUPFAM" id="SSF53448">
    <property type="entry name" value="Nucleotide-diphospho-sugar transferases"/>
    <property type="match status" value="1"/>
</dbReference>
<dbReference type="GO" id="GO:0016757">
    <property type="term" value="F:glycosyltransferase activity"/>
    <property type="evidence" value="ECO:0007669"/>
    <property type="project" value="UniProtKB-KW"/>
</dbReference>
<evidence type="ECO:0000313" key="6">
    <source>
        <dbReference type="EMBL" id="KWT82984.1"/>
    </source>
</evidence>
<dbReference type="PANTHER" id="PTHR43179">
    <property type="entry name" value="RHAMNOSYLTRANSFERASE WBBL"/>
    <property type="match status" value="1"/>
</dbReference>
<dbReference type="InterPro" id="IPR029044">
    <property type="entry name" value="Nucleotide-diphossugar_trans"/>
</dbReference>
<keyword evidence="4" id="KW-0812">Transmembrane</keyword>
<protein>
    <submittedName>
        <fullName evidence="6">Glycosyl transferase family 2</fullName>
        <ecNumber evidence="6">2.4.-.-</ecNumber>
    </submittedName>
</protein>
<dbReference type="PANTHER" id="PTHR43179:SF12">
    <property type="entry name" value="GALACTOFURANOSYLTRANSFERASE GLFT2"/>
    <property type="match status" value="1"/>
</dbReference>
<dbReference type="CDD" id="cd00761">
    <property type="entry name" value="Glyco_tranf_GTA_type"/>
    <property type="match status" value="1"/>
</dbReference>
<proteinExistence type="inferred from homology"/>
<evidence type="ECO:0000313" key="7">
    <source>
        <dbReference type="Proteomes" id="UP000060487"/>
    </source>
</evidence>
<dbReference type="InterPro" id="IPR001173">
    <property type="entry name" value="Glyco_trans_2-like"/>
</dbReference>